<proteinExistence type="predicted"/>
<dbReference type="PANTHER" id="PTHR10426">
    <property type="entry name" value="STRICTOSIDINE SYNTHASE-RELATED"/>
    <property type="match status" value="1"/>
</dbReference>
<dbReference type="SUPFAM" id="SSF63829">
    <property type="entry name" value="Calcium-dependent phosphotriesterase"/>
    <property type="match status" value="1"/>
</dbReference>
<dbReference type="AlphaFoldDB" id="A0A1E3VWX6"/>
<dbReference type="GO" id="GO:0016787">
    <property type="term" value="F:hydrolase activity"/>
    <property type="evidence" value="ECO:0007669"/>
    <property type="project" value="TreeGrafter"/>
</dbReference>
<dbReference type="InterPro" id="IPR011042">
    <property type="entry name" value="6-blade_b-propeller_TolB-like"/>
</dbReference>
<dbReference type="OrthoDB" id="9775406at2"/>
<dbReference type="EMBL" id="LPWG01000014">
    <property type="protein sequence ID" value="ODR98043.1"/>
    <property type="molecule type" value="Genomic_DNA"/>
</dbReference>
<dbReference type="Proteomes" id="UP000094501">
    <property type="component" value="Unassembled WGS sequence"/>
</dbReference>
<dbReference type="Gene3D" id="2.120.10.30">
    <property type="entry name" value="TolB, C-terminal domain"/>
    <property type="match status" value="1"/>
</dbReference>
<name>A0A1E3VWX6_9HYPH</name>
<feature type="domain" description="SMP-30/Gluconolactonase/LRE-like region" evidence="1">
    <location>
        <begin position="80"/>
        <end position="239"/>
    </location>
</feature>
<dbReference type="InterPro" id="IPR013658">
    <property type="entry name" value="SGL"/>
</dbReference>
<evidence type="ECO:0000313" key="3">
    <source>
        <dbReference type="Proteomes" id="UP000094501"/>
    </source>
</evidence>
<protein>
    <recommendedName>
        <fullName evidence="1">SMP-30/Gluconolactonase/LRE-like region domain-containing protein</fullName>
    </recommendedName>
</protein>
<reference evidence="2 3" key="1">
    <citation type="journal article" date="2016" name="Environ. Microbiol.">
        <title>New Methyloceanibacter diversity from North Sea sediments includes methanotroph containing solely the soluble methane monooxygenase.</title>
        <authorList>
            <person name="Vekeman B."/>
            <person name="Kerckhof F.M."/>
            <person name="Cremers G."/>
            <person name="de Vos P."/>
            <person name="Vandamme P."/>
            <person name="Boon N."/>
            <person name="Op den Camp H.J."/>
            <person name="Heylen K."/>
        </authorList>
    </citation>
    <scope>NUCLEOTIDE SEQUENCE [LARGE SCALE GENOMIC DNA]</scope>
    <source>
        <strain evidence="2 3">R-67174</strain>
    </source>
</reference>
<dbReference type="GO" id="GO:0012505">
    <property type="term" value="C:endomembrane system"/>
    <property type="evidence" value="ECO:0007669"/>
    <property type="project" value="TreeGrafter"/>
</dbReference>
<keyword evidence="3" id="KW-1185">Reference proteome</keyword>
<evidence type="ECO:0000313" key="2">
    <source>
        <dbReference type="EMBL" id="ODR98043.1"/>
    </source>
</evidence>
<accession>A0A1E3VWX6</accession>
<dbReference type="Pfam" id="PF08450">
    <property type="entry name" value="SGL"/>
    <property type="match status" value="1"/>
</dbReference>
<dbReference type="STRING" id="1774968.AUC68_11100"/>
<sequence length="346" mass="36916">MCPQRVHRPVRWRPPPRSRDRAVALPLALHALPGPGGEDALIEPSGSVVTGLGNGDVVRLGREGATVLGNTGGRPLGIEACPDGSLLVCDHDKGLLRLDPASGRITVVVDEIEGAPLRFCSNAVLCDDGTLYFTTSSDTATWDDYDADTIAHATSGRLVRLGPGGDVTVLARGLAFANGLALAPDESFVLVAETLAYRIRKFQLKGLDAGNWSDFVTGMPGFPDNMSLSEAGLLWVALPAPRMGLLDFLLPRPPVLRALALRMPPALRPRPRRVVWVQAYDLDGRLVHNIKMKHRRFSFVTGVAQSHDAGDATGTLWLASPHHAALGRMALPPAGAAAQARDKRGL</sequence>
<dbReference type="PANTHER" id="PTHR10426:SF88">
    <property type="entry name" value="ADIPOCYTE PLASMA MEMBRANE-ASSOCIATED PROTEIN HEMOMUCIN-RELATED"/>
    <property type="match status" value="1"/>
</dbReference>
<comment type="caution">
    <text evidence="2">The sequence shown here is derived from an EMBL/GenBank/DDBJ whole genome shotgun (WGS) entry which is preliminary data.</text>
</comment>
<dbReference type="RefSeq" id="WP_083240796.1">
    <property type="nucleotide sequence ID" value="NZ_LPWG01000014.1"/>
</dbReference>
<gene>
    <name evidence="2" type="ORF">AUC68_11100</name>
</gene>
<organism evidence="2 3">
    <name type="scientific">Methyloceanibacter methanicus</name>
    <dbReference type="NCBI Taxonomy" id="1774968"/>
    <lineage>
        <taxon>Bacteria</taxon>
        <taxon>Pseudomonadati</taxon>
        <taxon>Pseudomonadota</taxon>
        <taxon>Alphaproteobacteria</taxon>
        <taxon>Hyphomicrobiales</taxon>
        <taxon>Hyphomicrobiaceae</taxon>
        <taxon>Methyloceanibacter</taxon>
    </lineage>
</organism>
<evidence type="ECO:0000259" key="1">
    <source>
        <dbReference type="Pfam" id="PF08450"/>
    </source>
</evidence>